<name>A0A844FF67_9FIRM</name>
<reference evidence="11 12" key="1">
    <citation type="submission" date="2019-08" db="EMBL/GenBank/DDBJ databases">
        <title>In-depth cultivation of the pig gut microbiome towards novel bacterial diversity and tailored functional studies.</title>
        <authorList>
            <person name="Wylensek D."/>
            <person name="Hitch T.C.A."/>
            <person name="Clavel T."/>
        </authorList>
    </citation>
    <scope>NUCLEOTIDE SEQUENCE [LARGE SCALE GENOMIC DNA]</scope>
    <source>
        <strain evidence="11 12">Med78-601-WT-4W-RMD-3</strain>
    </source>
</reference>
<evidence type="ECO:0000256" key="1">
    <source>
        <dbReference type="ARBA" id="ARBA00012784"/>
    </source>
</evidence>
<comment type="catalytic activity">
    <reaction evidence="8">
        <text>2'-deoxyadenosine + H2O + H(+) = 2'-deoxyinosine + NH4(+)</text>
        <dbReference type="Rhea" id="RHEA:28190"/>
        <dbReference type="ChEBI" id="CHEBI:15377"/>
        <dbReference type="ChEBI" id="CHEBI:15378"/>
        <dbReference type="ChEBI" id="CHEBI:17256"/>
        <dbReference type="ChEBI" id="CHEBI:28938"/>
        <dbReference type="ChEBI" id="CHEBI:28997"/>
        <dbReference type="EC" id="3.5.4.4"/>
    </reaction>
    <physiologicalReaction direction="left-to-right" evidence="8">
        <dbReference type="Rhea" id="RHEA:28191"/>
    </physiologicalReaction>
</comment>
<evidence type="ECO:0000256" key="8">
    <source>
        <dbReference type="ARBA" id="ARBA00049213"/>
    </source>
</evidence>
<feature type="binding site" evidence="9">
    <location>
        <position position="172"/>
    </location>
    <ligand>
        <name>substrate</name>
    </ligand>
</feature>
<dbReference type="PANTHER" id="PTHR11409">
    <property type="entry name" value="ADENOSINE DEAMINASE"/>
    <property type="match status" value="1"/>
</dbReference>
<evidence type="ECO:0000256" key="7">
    <source>
        <dbReference type="ARBA" id="ARBA00047989"/>
    </source>
</evidence>
<dbReference type="InterPro" id="IPR032466">
    <property type="entry name" value="Metal_Hydrolase"/>
</dbReference>
<evidence type="ECO:0000256" key="6">
    <source>
        <dbReference type="ARBA" id="ARBA00031852"/>
    </source>
</evidence>
<protein>
    <recommendedName>
        <fullName evidence="1 9">Adenosine deaminase</fullName>
        <ecNumber evidence="1 9">3.5.4.4</ecNumber>
    </recommendedName>
    <alternativeName>
        <fullName evidence="6 9">Adenosine aminohydrolase</fullName>
    </alternativeName>
</protein>
<keyword evidence="4 9" id="KW-0862">Zinc</keyword>
<feature type="binding site" evidence="9">
    <location>
        <position position="14"/>
    </location>
    <ligand>
        <name>Zn(2+)</name>
        <dbReference type="ChEBI" id="CHEBI:29105"/>
        <note>catalytic</note>
    </ligand>
</feature>
<evidence type="ECO:0000256" key="5">
    <source>
        <dbReference type="ARBA" id="ARBA00023080"/>
    </source>
</evidence>
<comment type="caution">
    <text evidence="11">The sequence shown here is derived from an EMBL/GenBank/DDBJ whole genome shotgun (WGS) entry which is preliminary data.</text>
</comment>
<feature type="binding site" evidence="9">
    <location>
        <position position="18"/>
    </location>
    <ligand>
        <name>substrate</name>
    </ligand>
</feature>
<feature type="binding site" evidence="9">
    <location>
        <position position="16"/>
    </location>
    <ligand>
        <name>substrate</name>
    </ligand>
</feature>
<dbReference type="GO" id="GO:0004000">
    <property type="term" value="F:adenosine deaminase activity"/>
    <property type="evidence" value="ECO:0007669"/>
    <property type="project" value="UniProtKB-UniRule"/>
</dbReference>
<dbReference type="InterPro" id="IPR006330">
    <property type="entry name" value="Ado/ade_deaminase"/>
</dbReference>
<dbReference type="CDD" id="cd01320">
    <property type="entry name" value="ADA"/>
    <property type="match status" value="1"/>
</dbReference>
<keyword evidence="2 9" id="KW-0479">Metal-binding</keyword>
<comment type="cofactor">
    <cofactor evidence="9">
        <name>Zn(2+)</name>
        <dbReference type="ChEBI" id="CHEBI:29105"/>
    </cofactor>
    <text evidence="9">Binds 1 zinc ion per subunit.</text>
</comment>
<dbReference type="GO" id="GO:0046103">
    <property type="term" value="P:inosine biosynthetic process"/>
    <property type="evidence" value="ECO:0007669"/>
    <property type="project" value="TreeGrafter"/>
</dbReference>
<comment type="catalytic activity">
    <reaction evidence="7">
        <text>adenosine + H2O + H(+) = inosine + NH4(+)</text>
        <dbReference type="Rhea" id="RHEA:24408"/>
        <dbReference type="ChEBI" id="CHEBI:15377"/>
        <dbReference type="ChEBI" id="CHEBI:15378"/>
        <dbReference type="ChEBI" id="CHEBI:16335"/>
        <dbReference type="ChEBI" id="CHEBI:17596"/>
        <dbReference type="ChEBI" id="CHEBI:28938"/>
        <dbReference type="EC" id="3.5.4.4"/>
    </reaction>
    <physiologicalReaction direction="left-to-right" evidence="7">
        <dbReference type="Rhea" id="RHEA:24409"/>
    </physiologicalReaction>
</comment>
<evidence type="ECO:0000256" key="2">
    <source>
        <dbReference type="ARBA" id="ARBA00022723"/>
    </source>
</evidence>
<dbReference type="GO" id="GO:0009168">
    <property type="term" value="P:purine ribonucleoside monophosphate biosynthetic process"/>
    <property type="evidence" value="ECO:0007669"/>
    <property type="project" value="UniProtKB-UniRule"/>
</dbReference>
<keyword evidence="3 9" id="KW-0378">Hydrolase</keyword>
<evidence type="ECO:0000259" key="10">
    <source>
        <dbReference type="Pfam" id="PF00962"/>
    </source>
</evidence>
<accession>A0A844FF67</accession>
<proteinExistence type="inferred from homology"/>
<evidence type="ECO:0000313" key="11">
    <source>
        <dbReference type="EMBL" id="MSS42644.1"/>
    </source>
</evidence>
<dbReference type="Pfam" id="PF00962">
    <property type="entry name" value="A_deaminase"/>
    <property type="match status" value="1"/>
</dbReference>
<feature type="binding site" evidence="9">
    <location>
        <position position="280"/>
    </location>
    <ligand>
        <name>Zn(2+)</name>
        <dbReference type="ChEBI" id="CHEBI:29105"/>
        <note>catalytic</note>
    </ligand>
</feature>
<feature type="binding site" evidence="9">
    <location>
        <position position="16"/>
    </location>
    <ligand>
        <name>Zn(2+)</name>
        <dbReference type="ChEBI" id="CHEBI:29105"/>
        <note>catalytic</note>
    </ligand>
</feature>
<dbReference type="NCBIfam" id="TIGR01430">
    <property type="entry name" value="aden_deam"/>
    <property type="match status" value="1"/>
</dbReference>
<feature type="site" description="Important for catalytic activity" evidence="9">
    <location>
        <position position="223"/>
    </location>
</feature>
<comment type="caution">
    <text evidence="9">Lacks conserved residue(s) required for the propagation of feature annotation.</text>
</comment>
<evidence type="ECO:0000256" key="4">
    <source>
        <dbReference type="ARBA" id="ARBA00022833"/>
    </source>
</evidence>
<dbReference type="GO" id="GO:0043103">
    <property type="term" value="P:hypoxanthine salvage"/>
    <property type="evidence" value="ECO:0007669"/>
    <property type="project" value="TreeGrafter"/>
</dbReference>
<feature type="active site" description="Proton donor" evidence="9">
    <location>
        <position position="202"/>
    </location>
</feature>
<dbReference type="HAMAP" id="MF_00540">
    <property type="entry name" value="A_deaminase"/>
    <property type="match status" value="1"/>
</dbReference>
<comment type="function">
    <text evidence="9">Catalyzes the hydrolytic deamination of adenosine and 2-deoxyadenosine.</text>
</comment>
<dbReference type="GO" id="GO:0009117">
    <property type="term" value="P:nucleotide metabolic process"/>
    <property type="evidence" value="ECO:0007669"/>
    <property type="project" value="UniProtKB-KW"/>
</dbReference>
<organism evidence="11 12">
    <name type="scientific">Anaerosalibacter bizertensis</name>
    <dbReference type="NCBI Taxonomy" id="932217"/>
    <lineage>
        <taxon>Bacteria</taxon>
        <taxon>Bacillati</taxon>
        <taxon>Bacillota</taxon>
        <taxon>Tissierellia</taxon>
        <taxon>Tissierellales</taxon>
        <taxon>Sporanaerobacteraceae</taxon>
        <taxon>Anaerosalibacter</taxon>
    </lineage>
</organism>
<dbReference type="PANTHER" id="PTHR11409:SF43">
    <property type="entry name" value="ADENOSINE DEAMINASE"/>
    <property type="match status" value="1"/>
</dbReference>
<dbReference type="GO" id="GO:0008270">
    <property type="term" value="F:zinc ion binding"/>
    <property type="evidence" value="ECO:0007669"/>
    <property type="project" value="UniProtKB-UniRule"/>
</dbReference>
<dbReference type="InterPro" id="IPR001365">
    <property type="entry name" value="A_deaminase_dom"/>
</dbReference>
<feature type="domain" description="Adenosine deaminase" evidence="10">
    <location>
        <begin position="9"/>
        <end position="329"/>
    </location>
</feature>
<evidence type="ECO:0000256" key="9">
    <source>
        <dbReference type="HAMAP-Rule" id="MF_00540"/>
    </source>
</evidence>
<dbReference type="RefSeq" id="WP_154482752.1">
    <property type="nucleotide sequence ID" value="NZ_VULR01000002.1"/>
</dbReference>
<feature type="binding site" evidence="9">
    <location>
        <position position="199"/>
    </location>
    <ligand>
        <name>Zn(2+)</name>
        <dbReference type="ChEBI" id="CHEBI:29105"/>
        <note>catalytic</note>
    </ligand>
</feature>
<evidence type="ECO:0000313" key="12">
    <source>
        <dbReference type="Proteomes" id="UP000462760"/>
    </source>
</evidence>
<comment type="similarity">
    <text evidence="9">Belongs to the metallo-dependent hydrolases superfamily. Adenosine and AMP deaminases family. Adenosine deaminase subfamily.</text>
</comment>
<dbReference type="EC" id="3.5.4.4" evidence="1 9"/>
<sequence length="342" mass="39129">MKDILKKLPKIELHCHLDGSVRPETMYELLLEEGEDMEDISLEQFEKMAKVVDECNSLVEYLERFSYPLKVMQRKENIERITYELLEDLSKQNVKYVEIRFAPFLFMEKGLSFDESVESVLKGMERAKEDFNILSNAILVCMRHESVEKSIELVEKGEKFLGKGVVAVDLAGAEEGFPPENHKEAFDLAYKKGYNITVHAGETGRHENITKSIELLHAERIGHGIAAIKSPEVMELIKNKNIFLEMCPISNLQTKAVESLDEYPIKEFLDNDILVTVNTDNTTVSNTSLDKEYELLINELGFSIEDIIKLIKNSTEATFLPKEEKAYLKRIIENGLENLKSS</sequence>
<evidence type="ECO:0000256" key="3">
    <source>
        <dbReference type="ARBA" id="ARBA00022801"/>
    </source>
</evidence>
<keyword evidence="5 9" id="KW-0546">Nucleotide metabolism</keyword>
<dbReference type="Gene3D" id="3.20.20.140">
    <property type="entry name" value="Metal-dependent hydrolases"/>
    <property type="match status" value="1"/>
</dbReference>
<dbReference type="GO" id="GO:0006154">
    <property type="term" value="P:adenosine catabolic process"/>
    <property type="evidence" value="ECO:0007669"/>
    <property type="project" value="TreeGrafter"/>
</dbReference>
<dbReference type="OrthoDB" id="9779574at2"/>
<dbReference type="InterPro" id="IPR028893">
    <property type="entry name" value="A_deaminase"/>
</dbReference>
<dbReference type="SUPFAM" id="SSF51556">
    <property type="entry name" value="Metallo-dependent hydrolases"/>
    <property type="match status" value="1"/>
</dbReference>
<gene>
    <name evidence="9" type="primary">add</name>
    <name evidence="11" type="ORF">FYJ27_02690</name>
</gene>
<dbReference type="AlphaFoldDB" id="A0A844FF67"/>
<dbReference type="GO" id="GO:0005829">
    <property type="term" value="C:cytosol"/>
    <property type="evidence" value="ECO:0007669"/>
    <property type="project" value="TreeGrafter"/>
</dbReference>
<dbReference type="Proteomes" id="UP000462760">
    <property type="component" value="Unassembled WGS sequence"/>
</dbReference>
<dbReference type="EMBL" id="VULR01000002">
    <property type="protein sequence ID" value="MSS42644.1"/>
    <property type="molecule type" value="Genomic_DNA"/>
</dbReference>